<name>A0A2G2W8T4_CAPBA</name>
<keyword evidence="7" id="KW-1185">Reference proteome</keyword>
<comment type="caution">
    <text evidence="6">The sequence shown here is derived from an EMBL/GenBank/DDBJ whole genome shotgun (WGS) entry which is preliminary data.</text>
</comment>
<dbReference type="Gene3D" id="3.80.10.10">
    <property type="entry name" value="Ribonuclease Inhibitor"/>
    <property type="match status" value="1"/>
</dbReference>
<gene>
    <name evidence="6" type="ORF">CQW23_20490</name>
</gene>
<dbReference type="FunFam" id="3.30.63.20:FF:000001">
    <property type="entry name" value="40S ribosomal protein S25"/>
    <property type="match status" value="1"/>
</dbReference>
<dbReference type="SUPFAM" id="SSF81383">
    <property type="entry name" value="F-box domain"/>
    <property type="match status" value="1"/>
</dbReference>
<evidence type="ECO:0000259" key="5">
    <source>
        <dbReference type="SMART" id="SM00579"/>
    </source>
</evidence>
<dbReference type="PANTHER" id="PTHR31639:SF306">
    <property type="entry name" value="BAH DOMAIN-CONTAINING PROTEIN"/>
    <property type="match status" value="1"/>
</dbReference>
<dbReference type="STRING" id="33114.A0A2G2W8T4"/>
<sequence>MAPKKDKAPPPSSKPAKSSGGKQKKKKWSKGKQKEKVNNMVLFDQATYDKLITEAPKYKLITPSVLSDHMRISGSLSGKAIRELMAKGFYCHMVTPNGEKQRLLLDVLSNLLENVIDNILLCLPLRDAVRTSILSKKWRYNWCRLPQLKLDQTLWETTNDLISPTVRFTDVVFHLLTLHAGPIPKFILSIVDPVDFPKIDNLIYFLSRSGIQHLVLQLPTGNLYKLPSSFFICLQLRHLTLQRCLVRPPPVFKGFDRLISLELRQVTISTEALGSFISGCPLLEHLVLEHSDNPNHMEINALKLRSFVFIGNIHFIHLKYVPLLAKVSHESIESSVKAGNYDLAAFFKSIPALENLHWDYGPGEVPEKLPSALNCLKRLYLSEVCVAEHVEVAWALCLIRSSPYLEELEIKGPGDLSGELLAFVPWGVEDEIPASFSDVTYNYLRVVKIKGVAGAKVEMQLIKVLLAKSPVLRRMVIDPDIGGDESLKVLAQITKFQRASPKAEVVYNVNAYPG</sequence>
<accession>A0A2G2W8T4</accession>
<feature type="domain" description="FBD" evidence="5">
    <location>
        <begin position="437"/>
        <end position="508"/>
    </location>
</feature>
<dbReference type="Proteomes" id="UP000224567">
    <property type="component" value="Unassembled WGS sequence"/>
</dbReference>
<reference evidence="7" key="2">
    <citation type="journal article" date="2017" name="J. Anim. Genet.">
        <title>Multiple reference genome sequences of hot pepper reveal the massive evolution of plant disease resistance genes by retroduplication.</title>
        <authorList>
            <person name="Kim S."/>
            <person name="Park J."/>
            <person name="Yeom S.-I."/>
            <person name="Kim Y.-M."/>
            <person name="Seo E."/>
            <person name="Kim K.-T."/>
            <person name="Kim M.-S."/>
            <person name="Lee J.M."/>
            <person name="Cheong K."/>
            <person name="Shin H.-S."/>
            <person name="Kim S.-B."/>
            <person name="Han K."/>
            <person name="Lee J."/>
            <person name="Park M."/>
            <person name="Lee H.-A."/>
            <person name="Lee H.-Y."/>
            <person name="Lee Y."/>
            <person name="Oh S."/>
            <person name="Lee J.H."/>
            <person name="Choi E."/>
            <person name="Choi E."/>
            <person name="Lee S.E."/>
            <person name="Jeon J."/>
            <person name="Kim H."/>
            <person name="Choi G."/>
            <person name="Song H."/>
            <person name="Lee J."/>
            <person name="Lee S.-C."/>
            <person name="Kwon J.-K."/>
            <person name="Lee H.-Y."/>
            <person name="Koo N."/>
            <person name="Hong Y."/>
            <person name="Kim R.W."/>
            <person name="Kang W.-H."/>
            <person name="Huh J.H."/>
            <person name="Kang B.-C."/>
            <person name="Yang T.-J."/>
            <person name="Lee Y.-H."/>
            <person name="Bennetzen J.L."/>
            <person name="Choi D."/>
        </authorList>
    </citation>
    <scope>NUCLEOTIDE SEQUENCE [LARGE SCALE GENOMIC DNA]</scope>
    <source>
        <strain evidence="7">cv. PBC81</strain>
    </source>
</reference>
<feature type="region of interest" description="Disordered" evidence="4">
    <location>
        <begin position="1"/>
        <end position="33"/>
    </location>
</feature>
<dbReference type="SUPFAM" id="SSF52047">
    <property type="entry name" value="RNI-like"/>
    <property type="match status" value="1"/>
</dbReference>
<dbReference type="SMART" id="SM00579">
    <property type="entry name" value="FBD"/>
    <property type="match status" value="1"/>
</dbReference>
<dbReference type="GO" id="GO:0005840">
    <property type="term" value="C:ribosome"/>
    <property type="evidence" value="ECO:0007669"/>
    <property type="project" value="UniProtKB-KW"/>
</dbReference>
<evidence type="ECO:0000256" key="3">
    <source>
        <dbReference type="ARBA" id="ARBA00023274"/>
    </source>
</evidence>
<dbReference type="Pfam" id="PF03297">
    <property type="entry name" value="Ribosomal_S25"/>
    <property type="match status" value="1"/>
</dbReference>
<keyword evidence="3" id="KW-0687">Ribonucleoprotein</keyword>
<dbReference type="EMBL" id="MLFT02000008">
    <property type="protein sequence ID" value="PHT41636.1"/>
    <property type="molecule type" value="Genomic_DNA"/>
</dbReference>
<evidence type="ECO:0000313" key="6">
    <source>
        <dbReference type="EMBL" id="PHT41636.1"/>
    </source>
</evidence>
<comment type="similarity">
    <text evidence="1">Belongs to the eukaryotic ribosomal protein eS25 family.</text>
</comment>
<reference evidence="6 7" key="1">
    <citation type="journal article" date="2017" name="Genome Biol.">
        <title>New reference genome sequences of hot pepper reveal the massive evolution of plant disease-resistance genes by retroduplication.</title>
        <authorList>
            <person name="Kim S."/>
            <person name="Park J."/>
            <person name="Yeom S.I."/>
            <person name="Kim Y.M."/>
            <person name="Seo E."/>
            <person name="Kim K.T."/>
            <person name="Kim M.S."/>
            <person name="Lee J.M."/>
            <person name="Cheong K."/>
            <person name="Shin H.S."/>
            <person name="Kim S.B."/>
            <person name="Han K."/>
            <person name="Lee J."/>
            <person name="Park M."/>
            <person name="Lee H.A."/>
            <person name="Lee H.Y."/>
            <person name="Lee Y."/>
            <person name="Oh S."/>
            <person name="Lee J.H."/>
            <person name="Choi E."/>
            <person name="Choi E."/>
            <person name="Lee S.E."/>
            <person name="Jeon J."/>
            <person name="Kim H."/>
            <person name="Choi G."/>
            <person name="Song H."/>
            <person name="Lee J."/>
            <person name="Lee S.C."/>
            <person name="Kwon J.K."/>
            <person name="Lee H.Y."/>
            <person name="Koo N."/>
            <person name="Hong Y."/>
            <person name="Kim R.W."/>
            <person name="Kang W.H."/>
            <person name="Huh J.H."/>
            <person name="Kang B.C."/>
            <person name="Yang T.J."/>
            <person name="Lee Y.H."/>
            <person name="Bennetzen J.L."/>
            <person name="Choi D."/>
        </authorList>
    </citation>
    <scope>NUCLEOTIDE SEQUENCE [LARGE SCALE GENOMIC DNA]</scope>
    <source>
        <strain evidence="7">cv. PBC81</strain>
    </source>
</reference>
<protein>
    <submittedName>
        <fullName evidence="6">40S ribosomal protein S25-4</fullName>
    </submittedName>
</protein>
<evidence type="ECO:0000256" key="1">
    <source>
        <dbReference type="ARBA" id="ARBA00009106"/>
    </source>
</evidence>
<evidence type="ECO:0000256" key="4">
    <source>
        <dbReference type="SAM" id="MobiDB-lite"/>
    </source>
</evidence>
<dbReference type="InterPro" id="IPR006566">
    <property type="entry name" value="FBD"/>
</dbReference>
<feature type="compositionally biased region" description="Basic residues" evidence="4">
    <location>
        <begin position="22"/>
        <end position="31"/>
    </location>
</feature>
<dbReference type="Pfam" id="PF24758">
    <property type="entry name" value="LRR_At5g56370"/>
    <property type="match status" value="1"/>
</dbReference>
<dbReference type="Gene3D" id="3.30.63.20">
    <property type="match status" value="1"/>
</dbReference>
<dbReference type="GO" id="GO:1990904">
    <property type="term" value="C:ribonucleoprotein complex"/>
    <property type="evidence" value="ECO:0007669"/>
    <property type="project" value="UniProtKB-KW"/>
</dbReference>
<dbReference type="InterPro" id="IPR004977">
    <property type="entry name" value="Ribosomal_eS25"/>
</dbReference>
<dbReference type="InterPro" id="IPR055411">
    <property type="entry name" value="LRR_FXL15/At3g58940/PEG3-like"/>
</dbReference>
<dbReference type="InterPro" id="IPR036047">
    <property type="entry name" value="F-box-like_dom_sf"/>
</dbReference>
<evidence type="ECO:0000256" key="2">
    <source>
        <dbReference type="ARBA" id="ARBA00022980"/>
    </source>
</evidence>
<dbReference type="OrthoDB" id="1303747at2759"/>
<dbReference type="Pfam" id="PF00646">
    <property type="entry name" value="F-box"/>
    <property type="match status" value="1"/>
</dbReference>
<organism evidence="6 7">
    <name type="scientific">Capsicum baccatum</name>
    <name type="common">Peruvian pepper</name>
    <dbReference type="NCBI Taxonomy" id="33114"/>
    <lineage>
        <taxon>Eukaryota</taxon>
        <taxon>Viridiplantae</taxon>
        <taxon>Streptophyta</taxon>
        <taxon>Embryophyta</taxon>
        <taxon>Tracheophyta</taxon>
        <taxon>Spermatophyta</taxon>
        <taxon>Magnoliopsida</taxon>
        <taxon>eudicotyledons</taxon>
        <taxon>Gunneridae</taxon>
        <taxon>Pentapetalae</taxon>
        <taxon>asterids</taxon>
        <taxon>lamiids</taxon>
        <taxon>Solanales</taxon>
        <taxon>Solanaceae</taxon>
        <taxon>Solanoideae</taxon>
        <taxon>Capsiceae</taxon>
        <taxon>Capsicum</taxon>
    </lineage>
</organism>
<dbReference type="InterPro" id="IPR032675">
    <property type="entry name" value="LRR_dom_sf"/>
</dbReference>
<evidence type="ECO:0000313" key="7">
    <source>
        <dbReference type="Proteomes" id="UP000224567"/>
    </source>
</evidence>
<proteinExistence type="inferred from homology"/>
<dbReference type="AlphaFoldDB" id="A0A2G2W8T4"/>
<dbReference type="InterPro" id="IPR001810">
    <property type="entry name" value="F-box_dom"/>
</dbReference>
<keyword evidence="2 6" id="KW-0689">Ribosomal protein</keyword>
<dbReference type="PANTHER" id="PTHR31639">
    <property type="entry name" value="F-BOX PROTEIN-LIKE"/>
    <property type="match status" value="1"/>
</dbReference>